<dbReference type="AlphaFoldDB" id="A0A941DI83"/>
<feature type="non-terminal residue" evidence="1">
    <location>
        <position position="1"/>
    </location>
</feature>
<gene>
    <name evidence="1" type="ORF">KDM92_18365</name>
</gene>
<accession>A0A941DI83</accession>
<keyword evidence="2" id="KW-1185">Reference proteome</keyword>
<dbReference type="EMBL" id="JAGSPM010000075">
    <property type="protein sequence ID" value="MBR7748541.1"/>
    <property type="molecule type" value="Genomic_DNA"/>
</dbReference>
<proteinExistence type="predicted"/>
<name>A0A941DI83_9BURK</name>
<sequence>VRGNGRGPLWGVCRSEGRAWLGFANRCPDRCPCLHPSRHRRPVHCCARAPHGDPATSTAKGVRNALTRQRCRTGAIGG</sequence>
<organism evidence="1 2">
    <name type="scientific">Undibacterium baiyunense</name>
    <dbReference type="NCBI Taxonomy" id="2828731"/>
    <lineage>
        <taxon>Bacteria</taxon>
        <taxon>Pseudomonadati</taxon>
        <taxon>Pseudomonadota</taxon>
        <taxon>Betaproteobacteria</taxon>
        <taxon>Burkholderiales</taxon>
        <taxon>Oxalobacteraceae</taxon>
        <taxon>Undibacterium</taxon>
    </lineage>
</organism>
<dbReference type="Proteomes" id="UP000680158">
    <property type="component" value="Unassembled WGS sequence"/>
</dbReference>
<evidence type="ECO:0000313" key="1">
    <source>
        <dbReference type="EMBL" id="MBR7748541.1"/>
    </source>
</evidence>
<evidence type="ECO:0000313" key="2">
    <source>
        <dbReference type="Proteomes" id="UP000680158"/>
    </source>
</evidence>
<reference evidence="1 2" key="1">
    <citation type="submission" date="2021-04" db="EMBL/GenBank/DDBJ databases">
        <title>novel species isolated from subtropical streams in China.</title>
        <authorList>
            <person name="Lu H."/>
        </authorList>
    </citation>
    <scope>NUCLEOTIDE SEQUENCE [LARGE SCALE GENOMIC DNA]</scope>
    <source>
        <strain evidence="1 2">BYS107W</strain>
    </source>
</reference>
<protein>
    <submittedName>
        <fullName evidence="1">Uncharacterized protein</fullName>
    </submittedName>
</protein>
<comment type="caution">
    <text evidence="1">The sequence shown here is derived from an EMBL/GenBank/DDBJ whole genome shotgun (WGS) entry which is preliminary data.</text>
</comment>